<evidence type="ECO:0000256" key="5">
    <source>
        <dbReference type="SAM" id="Phobius"/>
    </source>
</evidence>
<protein>
    <recommendedName>
        <fullName evidence="6">Methylamine utilisation protein MauE domain-containing protein</fullName>
    </recommendedName>
</protein>
<evidence type="ECO:0000313" key="8">
    <source>
        <dbReference type="Proteomes" id="UP000609346"/>
    </source>
</evidence>
<evidence type="ECO:0000256" key="3">
    <source>
        <dbReference type="ARBA" id="ARBA00022989"/>
    </source>
</evidence>
<evidence type="ECO:0000256" key="4">
    <source>
        <dbReference type="ARBA" id="ARBA00023136"/>
    </source>
</evidence>
<evidence type="ECO:0000256" key="2">
    <source>
        <dbReference type="ARBA" id="ARBA00022692"/>
    </source>
</evidence>
<comment type="caution">
    <text evidence="7">The sequence shown here is derived from an EMBL/GenBank/DDBJ whole genome shotgun (WGS) entry which is preliminary data.</text>
</comment>
<proteinExistence type="predicted"/>
<feature type="domain" description="Methylamine utilisation protein MauE" evidence="6">
    <location>
        <begin position="32"/>
        <end position="150"/>
    </location>
</feature>
<sequence>MVAVKLLALTLRKEHSISCVLSLFQDKGVSRVAFLLQTLLLFTFLISGLAKLFGFEQFKLTFEHLSINKRLIRPFAIGVVLLELTASVMLFFAMTQFIAYLLILLLLCCFLWSIYRAYRLQLDVKCNCFGNLNPESFGWNTLLRVVLLLIIDQYLLFSGASIKWMSFKFLDIFYVATSSLGVLLVYILLPYALFGFVNREVKKVGGV</sequence>
<evidence type="ECO:0000259" key="6">
    <source>
        <dbReference type="Pfam" id="PF07291"/>
    </source>
</evidence>
<evidence type="ECO:0000256" key="1">
    <source>
        <dbReference type="ARBA" id="ARBA00004141"/>
    </source>
</evidence>
<name>A0ABR8MVF1_9BACL</name>
<dbReference type="Proteomes" id="UP000609346">
    <property type="component" value="Unassembled WGS sequence"/>
</dbReference>
<feature type="transmembrane region" description="Helical" evidence="5">
    <location>
        <begin position="141"/>
        <end position="160"/>
    </location>
</feature>
<keyword evidence="8" id="KW-1185">Reference proteome</keyword>
<gene>
    <name evidence="7" type="ORF">H8B09_14360</name>
</gene>
<keyword evidence="2 5" id="KW-0812">Transmembrane</keyword>
<keyword evidence="4 5" id="KW-0472">Membrane</keyword>
<feature type="transmembrane region" description="Helical" evidence="5">
    <location>
        <begin position="172"/>
        <end position="194"/>
    </location>
</feature>
<feature type="transmembrane region" description="Helical" evidence="5">
    <location>
        <begin position="32"/>
        <end position="50"/>
    </location>
</feature>
<dbReference type="RefSeq" id="WP_191204211.1">
    <property type="nucleotide sequence ID" value="NZ_JACXZA010000003.1"/>
</dbReference>
<comment type="subcellular location">
    <subcellularLocation>
        <location evidence="1">Membrane</location>
        <topology evidence="1">Multi-pass membrane protein</topology>
    </subcellularLocation>
</comment>
<organism evidence="7 8">
    <name type="scientific">Paenibacillus terricola</name>
    <dbReference type="NCBI Taxonomy" id="2763503"/>
    <lineage>
        <taxon>Bacteria</taxon>
        <taxon>Bacillati</taxon>
        <taxon>Bacillota</taxon>
        <taxon>Bacilli</taxon>
        <taxon>Bacillales</taxon>
        <taxon>Paenibacillaceae</taxon>
        <taxon>Paenibacillus</taxon>
    </lineage>
</organism>
<reference evidence="7 8" key="1">
    <citation type="submission" date="2020-09" db="EMBL/GenBank/DDBJ databases">
        <title>Paenibacillus sp. strain PR3 16S rRNA gene Genome sequencing and assembly.</title>
        <authorList>
            <person name="Kim J."/>
        </authorList>
    </citation>
    <scope>NUCLEOTIDE SEQUENCE [LARGE SCALE GENOMIC DNA]</scope>
    <source>
        <strain evidence="7 8">PR3</strain>
    </source>
</reference>
<keyword evidence="3 5" id="KW-1133">Transmembrane helix</keyword>
<feature type="transmembrane region" description="Helical" evidence="5">
    <location>
        <begin position="71"/>
        <end position="91"/>
    </location>
</feature>
<feature type="transmembrane region" description="Helical" evidence="5">
    <location>
        <begin position="97"/>
        <end position="115"/>
    </location>
</feature>
<accession>A0ABR8MVF1</accession>
<dbReference type="EMBL" id="JACXZA010000003">
    <property type="protein sequence ID" value="MBD3919943.1"/>
    <property type="molecule type" value="Genomic_DNA"/>
</dbReference>
<dbReference type="Pfam" id="PF07291">
    <property type="entry name" value="MauE"/>
    <property type="match status" value="1"/>
</dbReference>
<evidence type="ECO:0000313" key="7">
    <source>
        <dbReference type="EMBL" id="MBD3919943.1"/>
    </source>
</evidence>
<dbReference type="InterPro" id="IPR009908">
    <property type="entry name" value="Methylamine_util_MauE"/>
</dbReference>